<dbReference type="OrthoDB" id="5813107at2759"/>
<keyword evidence="1" id="KW-0175">Coiled coil</keyword>
<dbReference type="EMBL" id="CAJGYM010000025">
    <property type="protein sequence ID" value="CAD6192001.1"/>
    <property type="molecule type" value="Genomic_DNA"/>
</dbReference>
<feature type="compositionally biased region" description="Polar residues" evidence="2">
    <location>
        <begin position="1320"/>
        <end position="1330"/>
    </location>
</feature>
<feature type="compositionally biased region" description="Polar residues" evidence="2">
    <location>
        <begin position="1292"/>
        <end position="1313"/>
    </location>
</feature>
<feature type="coiled-coil region" evidence="1">
    <location>
        <begin position="766"/>
        <end position="793"/>
    </location>
</feature>
<evidence type="ECO:0000259" key="3">
    <source>
        <dbReference type="Pfam" id="PF24293"/>
    </source>
</evidence>
<evidence type="ECO:0000313" key="4">
    <source>
        <dbReference type="EMBL" id="CAD6192001.1"/>
    </source>
</evidence>
<name>A0A8S1HBK0_9PELO</name>
<dbReference type="Pfam" id="PF24293">
    <property type="entry name" value="TPR_Edg1"/>
    <property type="match status" value="1"/>
</dbReference>
<gene>
    <name evidence="4" type="ORF">CAUJ_LOCUS7920</name>
</gene>
<comment type="caution">
    <text evidence="4">The sequence shown here is derived from an EMBL/GenBank/DDBJ whole genome shotgun (WGS) entry which is preliminary data.</text>
</comment>
<keyword evidence="5" id="KW-1185">Reference proteome</keyword>
<feature type="compositionally biased region" description="Polar residues" evidence="2">
    <location>
        <begin position="934"/>
        <end position="960"/>
    </location>
</feature>
<feature type="domain" description="Edg1 TPR repeats region" evidence="3">
    <location>
        <begin position="188"/>
        <end position="585"/>
    </location>
</feature>
<feature type="region of interest" description="Disordered" evidence="2">
    <location>
        <begin position="889"/>
        <end position="963"/>
    </location>
</feature>
<accession>A0A8S1HBK0</accession>
<organism evidence="4 5">
    <name type="scientific">Caenorhabditis auriculariae</name>
    <dbReference type="NCBI Taxonomy" id="2777116"/>
    <lineage>
        <taxon>Eukaryota</taxon>
        <taxon>Metazoa</taxon>
        <taxon>Ecdysozoa</taxon>
        <taxon>Nematoda</taxon>
        <taxon>Chromadorea</taxon>
        <taxon>Rhabditida</taxon>
        <taxon>Rhabditina</taxon>
        <taxon>Rhabditomorpha</taxon>
        <taxon>Rhabditoidea</taxon>
        <taxon>Rhabditidae</taxon>
        <taxon>Peloderinae</taxon>
        <taxon>Caenorhabditis</taxon>
    </lineage>
</organism>
<feature type="compositionally biased region" description="Polar residues" evidence="2">
    <location>
        <begin position="1035"/>
        <end position="1052"/>
    </location>
</feature>
<feature type="compositionally biased region" description="Basic and acidic residues" evidence="2">
    <location>
        <begin position="901"/>
        <end position="914"/>
    </location>
</feature>
<sequence length="1347" mass="155619">MAELNRLDATIRGGLDIWDSLEALNQYLFGGTRTLFDVVKTACNDDTNVAECIAVLTDLAFHTSNDIATYSSKIATSGSLPNEDFKLYALRLSLFFEIGRTTSIPQVESEDLNKCIDETVEDVGKAYSLTKEDRHWSSLKPLVFSYFTRGSPLVCEPPPPRGALQYARDDGVISAVGFEKALEDRTLRTEEFLKSFEFCFKQLEKENADLKSISSFIQKPTDFILDDNDAYSTFQRLIDIYPQVVDGKNEVNQKAFAKVLQKVFQMVPQDVKEKTNEKLLDWYVNEGNRHLPDLSPFVENFDEGLSDAINQIGDHNDIINNSARFEETREKLLWYLFASPALTIERMLLQCLDNKEIVPGVVKTMRCFPSLYRKEFVDVYEGKDDKPKPLLVFVLMHIFLTQENRWLNFEQQQNFSYVALSLIKKRKIKAKDDAVSSGTTEEVFLYAVDLIVHFILPNLVTFHFKPMKMEILLTILLRTFSGPLTKNTQFVWATESGQQGGECECVPTPELLGIVLETLIYYDQHESSISETCREIIKQVGALLNEEEVVLEEGARNFLLGRMNKSPWWLKFSVTSSLHSAMGSPKLQIPSGFYNALSLEQQEEFDEIATDSKASSAECFLRSFMELGLFDVDLAILQLRKGVATKMRDEDLMEKIALALVDSCGRPFAKKRIPGITELLKQLILILDPSRNFKVLESWSSSTFEAIKIVEHLLLLSKAAKIAYHKYEYADNSTSSPIKSFDGPQDHLAVATMLVDTFCDVCKLHLEAELEDVKTLQKAFKRKTAERDSVREEQLEVEAREQIIIVEITMLFNEACAITRLTGNAPPKLQLLLTVLVESTRKLQLSSASPFLDDLPTESVKSNTFYAFTPPQPVPAVESKPSTVVATVAPNRVSQENGQVETKESAREQPRETVARNSNDGGFAVSAVNPLFDSHSTGNSCQASNTSQDHQTTSRGSYYNQFVPRDYRQKASSDFRDNFCDPQTLPPYQRQKFYQHSRNYHKDGAVASASQDSDRPRKNYPQKANNSYERDSHYNSDYSQRQNYPERGSQSSRDPRERKSSFERESQRPPRRDEDDYHDRGRRRDEGRNQEYNSRRGPENHQGYDRDRAHDNRERPQDSRDRPHDSRGRPQDSRDRPQDSRDRPQDNRDRPHDNRERPQDSRDRPQDSRDRHQDTRDRPQDSRDRPQDSRDRPQDSRDRPQDSRDCPQDNRDRPQDTRDRQPSYPDRSRNDREDYPRRDTRERKYSSDYDREGRSFDGRYREPEQSRDRYDDYDRYQNNNRRQKDDHRPPKYQNSSSEMYGAASQISGENVRNQIHDRMTTNPRTNQRNDSSFKDFKNGNRYRGRQQ</sequence>
<evidence type="ECO:0000256" key="2">
    <source>
        <dbReference type="SAM" id="MobiDB-lite"/>
    </source>
</evidence>
<dbReference type="Proteomes" id="UP000835052">
    <property type="component" value="Unassembled WGS sequence"/>
</dbReference>
<protein>
    <recommendedName>
        <fullName evidence="3">Edg1 TPR repeats region domain-containing protein</fullName>
    </recommendedName>
</protein>
<dbReference type="InterPro" id="IPR056581">
    <property type="entry name" value="TPR_Edg1"/>
</dbReference>
<reference evidence="4" key="1">
    <citation type="submission" date="2020-10" db="EMBL/GenBank/DDBJ databases">
        <authorList>
            <person name="Kikuchi T."/>
        </authorList>
    </citation>
    <scope>NUCLEOTIDE SEQUENCE</scope>
    <source>
        <strain evidence="4">NKZ352</strain>
    </source>
</reference>
<feature type="compositionally biased region" description="Basic and acidic residues" evidence="2">
    <location>
        <begin position="1053"/>
        <end position="1275"/>
    </location>
</feature>
<feature type="region of interest" description="Disordered" evidence="2">
    <location>
        <begin position="1004"/>
        <end position="1347"/>
    </location>
</feature>
<evidence type="ECO:0000256" key="1">
    <source>
        <dbReference type="SAM" id="Coils"/>
    </source>
</evidence>
<proteinExistence type="predicted"/>
<evidence type="ECO:0000313" key="5">
    <source>
        <dbReference type="Proteomes" id="UP000835052"/>
    </source>
</evidence>